<evidence type="ECO:0000256" key="1">
    <source>
        <dbReference type="ARBA" id="ARBA00008486"/>
    </source>
</evidence>
<evidence type="ECO:0000313" key="3">
    <source>
        <dbReference type="EMBL" id="WNG48980.1"/>
    </source>
</evidence>
<dbReference type="Pfam" id="PF08238">
    <property type="entry name" value="Sel1"/>
    <property type="match status" value="2"/>
</dbReference>
<accession>A0ABY9X0P8</accession>
<dbReference type="Gene3D" id="1.25.40.10">
    <property type="entry name" value="Tetratricopeptide repeat domain"/>
    <property type="match status" value="1"/>
</dbReference>
<dbReference type="PANTHER" id="PTHR13891:SF1">
    <property type="entry name" value="CYTOCHROME C OXIDASE ASSEMBLY FACTOR 7"/>
    <property type="match status" value="1"/>
</dbReference>
<organism evidence="3 4">
    <name type="scientific">Archangium minus</name>
    <dbReference type="NCBI Taxonomy" id="83450"/>
    <lineage>
        <taxon>Bacteria</taxon>
        <taxon>Pseudomonadati</taxon>
        <taxon>Myxococcota</taxon>
        <taxon>Myxococcia</taxon>
        <taxon>Myxococcales</taxon>
        <taxon>Cystobacterineae</taxon>
        <taxon>Archangiaceae</taxon>
        <taxon>Archangium</taxon>
    </lineage>
</organism>
<dbReference type="PROSITE" id="PS51257">
    <property type="entry name" value="PROKAR_LIPOPROTEIN"/>
    <property type="match status" value="1"/>
</dbReference>
<protein>
    <submittedName>
        <fullName evidence="3">Sel1 repeat family protein</fullName>
    </submittedName>
</protein>
<proteinExistence type="inferred from homology"/>
<keyword evidence="4" id="KW-1185">Reference proteome</keyword>
<dbReference type="PANTHER" id="PTHR13891">
    <property type="entry name" value="CYTOCHROME C OXIDASE ASSEMBLY FACTOR 7"/>
    <property type="match status" value="1"/>
</dbReference>
<dbReference type="InterPro" id="IPR006597">
    <property type="entry name" value="Sel1-like"/>
</dbReference>
<reference evidence="3 4" key="1">
    <citation type="submission" date="2019-08" db="EMBL/GenBank/DDBJ databases">
        <title>Archangium and Cystobacter genomes.</title>
        <authorList>
            <person name="Chen I.-C.K."/>
            <person name="Wielgoss S."/>
        </authorList>
    </citation>
    <scope>NUCLEOTIDE SEQUENCE [LARGE SCALE GENOMIC DNA]</scope>
    <source>
        <strain evidence="3 4">Cbm 6</strain>
    </source>
</reference>
<name>A0ABY9X0P8_9BACT</name>
<dbReference type="Proteomes" id="UP001611383">
    <property type="component" value="Chromosome"/>
</dbReference>
<keyword evidence="2" id="KW-0677">Repeat</keyword>
<dbReference type="EMBL" id="CP043494">
    <property type="protein sequence ID" value="WNG48980.1"/>
    <property type="molecule type" value="Genomic_DNA"/>
</dbReference>
<dbReference type="InterPro" id="IPR040239">
    <property type="entry name" value="HcpB-like"/>
</dbReference>
<gene>
    <name evidence="3" type="ORF">F0U60_36315</name>
</gene>
<sequence length="159" mass="16375">MRRLWVVALLSVVACSEKKGQGQEAVQDKATAALASKDEKCPGGTVKGCFDAAVEAERKGEVARAAEQYTRVCDAGVARACTVLGTLVWQGRGVSADPARAFSLYMRACEAGDAAGCFSAGICHRTGACAEKNDAEASKLLRRACDGGDARACANLGGG</sequence>
<dbReference type="SMART" id="SM00671">
    <property type="entry name" value="SEL1"/>
    <property type="match status" value="2"/>
</dbReference>
<dbReference type="RefSeq" id="WP_395806644.1">
    <property type="nucleotide sequence ID" value="NZ_CP043494.1"/>
</dbReference>
<comment type="similarity">
    <text evidence="1">Belongs to the hcp beta-lactamase family.</text>
</comment>
<dbReference type="InterPro" id="IPR011990">
    <property type="entry name" value="TPR-like_helical_dom_sf"/>
</dbReference>
<dbReference type="SUPFAM" id="SSF81901">
    <property type="entry name" value="HCP-like"/>
    <property type="match status" value="1"/>
</dbReference>
<evidence type="ECO:0000256" key="2">
    <source>
        <dbReference type="ARBA" id="ARBA00022737"/>
    </source>
</evidence>
<evidence type="ECO:0000313" key="4">
    <source>
        <dbReference type="Proteomes" id="UP001611383"/>
    </source>
</evidence>